<dbReference type="SUPFAM" id="SSF50630">
    <property type="entry name" value="Acid proteases"/>
    <property type="match status" value="1"/>
</dbReference>
<dbReference type="PRINTS" id="PR00792">
    <property type="entry name" value="PEPSIN"/>
</dbReference>
<keyword evidence="6" id="KW-1015">Disulfide bond</keyword>
<dbReference type="InterPro" id="IPR033121">
    <property type="entry name" value="PEPTIDASE_A1"/>
</dbReference>
<organism evidence="11 12">
    <name type="scientific">Rhodotorula mucilaginosa</name>
    <name type="common">Yeast</name>
    <name type="synonym">Rhodotorula rubra</name>
    <dbReference type="NCBI Taxonomy" id="5537"/>
    <lineage>
        <taxon>Eukaryota</taxon>
        <taxon>Fungi</taxon>
        <taxon>Dikarya</taxon>
        <taxon>Basidiomycota</taxon>
        <taxon>Pucciniomycotina</taxon>
        <taxon>Microbotryomycetes</taxon>
        <taxon>Sporidiobolales</taxon>
        <taxon>Sporidiobolaceae</taxon>
        <taxon>Rhodotorula</taxon>
    </lineage>
</organism>
<dbReference type="PANTHER" id="PTHR47966:SF51">
    <property type="entry name" value="BETA-SITE APP-CLEAVING ENZYME, ISOFORM A-RELATED"/>
    <property type="match status" value="1"/>
</dbReference>
<dbReference type="Proteomes" id="UP000777482">
    <property type="component" value="Unassembled WGS sequence"/>
</dbReference>
<evidence type="ECO:0000313" key="12">
    <source>
        <dbReference type="Proteomes" id="UP000777482"/>
    </source>
</evidence>
<keyword evidence="4 7" id="KW-0378">Hydrolase</keyword>
<dbReference type="FunFam" id="2.40.70.10:FF:000115">
    <property type="entry name" value="Lysosomal aspartic protease"/>
    <property type="match status" value="1"/>
</dbReference>
<evidence type="ECO:0000256" key="9">
    <source>
        <dbReference type="SAM" id="SignalP"/>
    </source>
</evidence>
<keyword evidence="12" id="KW-1185">Reference proteome</keyword>
<keyword evidence="3 7" id="KW-0064">Aspartyl protease</keyword>
<evidence type="ECO:0000313" key="11">
    <source>
        <dbReference type="EMBL" id="KAG0665221.1"/>
    </source>
</evidence>
<evidence type="ECO:0000256" key="2">
    <source>
        <dbReference type="ARBA" id="ARBA00022670"/>
    </source>
</evidence>
<dbReference type="InterPro" id="IPR001461">
    <property type="entry name" value="Aspartic_peptidase_A1"/>
</dbReference>
<comment type="caution">
    <text evidence="11">The sequence shown here is derived from an EMBL/GenBank/DDBJ whole genome shotgun (WGS) entry which is preliminary data.</text>
</comment>
<feature type="active site" evidence="5">
    <location>
        <position position="345"/>
    </location>
</feature>
<dbReference type="PROSITE" id="PS00141">
    <property type="entry name" value="ASP_PROTEASE"/>
    <property type="match status" value="2"/>
</dbReference>
<evidence type="ECO:0000256" key="6">
    <source>
        <dbReference type="PIRSR" id="PIRSR601461-2"/>
    </source>
</evidence>
<accession>A0A9P7B842</accession>
<evidence type="ECO:0000256" key="4">
    <source>
        <dbReference type="ARBA" id="ARBA00022801"/>
    </source>
</evidence>
<dbReference type="Pfam" id="PF00026">
    <property type="entry name" value="Asp"/>
    <property type="match status" value="1"/>
</dbReference>
<dbReference type="InterPro" id="IPR001969">
    <property type="entry name" value="Aspartic_peptidase_AS"/>
</dbReference>
<evidence type="ECO:0000256" key="7">
    <source>
        <dbReference type="RuleBase" id="RU000454"/>
    </source>
</evidence>
<feature type="signal peptide" evidence="9">
    <location>
        <begin position="1"/>
        <end position="24"/>
    </location>
</feature>
<feature type="chain" id="PRO_5040422067" description="Peptidase A1 domain-containing protein" evidence="9">
    <location>
        <begin position="25"/>
        <end position="648"/>
    </location>
</feature>
<feature type="domain" description="Peptidase A1" evidence="10">
    <location>
        <begin position="141"/>
        <end position="462"/>
    </location>
</feature>
<protein>
    <recommendedName>
        <fullName evidence="10">Peptidase A1 domain-containing protein</fullName>
    </recommendedName>
</protein>
<name>A0A9P7B842_RHOMI</name>
<comment type="similarity">
    <text evidence="1 7">Belongs to the peptidase A1 family.</text>
</comment>
<evidence type="ECO:0000256" key="5">
    <source>
        <dbReference type="PIRSR" id="PIRSR601461-1"/>
    </source>
</evidence>
<feature type="active site" evidence="5">
    <location>
        <position position="159"/>
    </location>
</feature>
<sequence length="648" mass="65599">MLSSSASLFAVLVALCAAVTPVHARDHRHQRIQHAKRMTDLCDPNGVVNADYLVNDFKRASNKYTKANTNFKANHVDSTLAKRQADVFTRAQSLERQSLATKRDGSKRAAPHRKRNKVVKRASSGQIGLTDYFSGGQDAAYYGSIGIGSPTQTFDVIFDTGSADFFVPSANATTSHQKFSTADSSTIEVSSAEWDITYGTGSSSGYLARDTVTIGGLAVPKTIFALADTTATVITNLPSDGICGLAFSTIATSGAPTVFENAISAGLISKPEFGFYLQRAKDLTSESSGTVGGGQLCFGCTDNTKYTGSLNWIPVSARAYWEIPSDGITINNNVVDGTSFAAAIDTGTSLTYVPTAVAKALYAQIGGTPAGDGSGEYYVPCVSPFEAIGFSFGGVNYNVPLADIYLGYASSSDKSQCILGILGQDMYDADGNQVAIIGALFLKSVYSVFSYSNNGAPAVAFAPSITSGVTATSSSPSGSAAGSSAAGGASAASSGSLATNGTAASSAESGASAGGFTVTQVAQISPNAPLATSIKTYDPTAAPAAPSSDAGSISDSASSESGDAATTSTNGDGFTFTVFSIASEATTQTSNVAVTTQSSSSAAPSASSDAQAAQANAQGASSGAAGRPTGSQLAALVAGSLVSLALLL</sequence>
<keyword evidence="2 7" id="KW-0645">Protease</keyword>
<dbReference type="EMBL" id="PUHQ01000010">
    <property type="protein sequence ID" value="KAG0665221.1"/>
    <property type="molecule type" value="Genomic_DNA"/>
</dbReference>
<proteinExistence type="inferred from homology"/>
<dbReference type="PANTHER" id="PTHR47966">
    <property type="entry name" value="BETA-SITE APP-CLEAVING ENZYME, ISOFORM A-RELATED"/>
    <property type="match status" value="1"/>
</dbReference>
<dbReference type="PROSITE" id="PS51767">
    <property type="entry name" value="PEPTIDASE_A1"/>
    <property type="match status" value="1"/>
</dbReference>
<feature type="disulfide bond" evidence="6">
    <location>
        <begin position="381"/>
        <end position="417"/>
    </location>
</feature>
<feature type="region of interest" description="Disordered" evidence="8">
    <location>
        <begin position="540"/>
        <end position="569"/>
    </location>
</feature>
<dbReference type="OrthoDB" id="2747330at2759"/>
<evidence type="ECO:0000256" key="1">
    <source>
        <dbReference type="ARBA" id="ARBA00007447"/>
    </source>
</evidence>
<evidence type="ECO:0000259" key="10">
    <source>
        <dbReference type="PROSITE" id="PS51767"/>
    </source>
</evidence>
<gene>
    <name evidence="11" type="ORF">C6P46_000320</name>
</gene>
<evidence type="ECO:0000256" key="3">
    <source>
        <dbReference type="ARBA" id="ARBA00022750"/>
    </source>
</evidence>
<keyword evidence="9" id="KW-0732">Signal</keyword>
<dbReference type="AlphaFoldDB" id="A0A9P7B842"/>
<dbReference type="Gene3D" id="2.40.70.10">
    <property type="entry name" value="Acid Proteases"/>
    <property type="match status" value="2"/>
</dbReference>
<dbReference type="GO" id="GO:0006508">
    <property type="term" value="P:proteolysis"/>
    <property type="evidence" value="ECO:0007669"/>
    <property type="project" value="UniProtKB-KW"/>
</dbReference>
<evidence type="ECO:0000256" key="8">
    <source>
        <dbReference type="SAM" id="MobiDB-lite"/>
    </source>
</evidence>
<reference evidence="11 12" key="1">
    <citation type="submission" date="2020-11" db="EMBL/GenBank/DDBJ databases">
        <title>Kefir isolates.</title>
        <authorList>
            <person name="Marcisauskas S."/>
            <person name="Kim Y."/>
            <person name="Blasche S."/>
        </authorList>
    </citation>
    <scope>NUCLEOTIDE SEQUENCE [LARGE SCALE GENOMIC DNA]</scope>
    <source>
        <strain evidence="11 12">KR</strain>
    </source>
</reference>
<dbReference type="InterPro" id="IPR021109">
    <property type="entry name" value="Peptidase_aspartic_dom_sf"/>
</dbReference>
<dbReference type="GO" id="GO:0004190">
    <property type="term" value="F:aspartic-type endopeptidase activity"/>
    <property type="evidence" value="ECO:0007669"/>
    <property type="project" value="UniProtKB-KW"/>
</dbReference>